<accession>A0A3N0ABG9</accession>
<dbReference type="Pfam" id="PF14478">
    <property type="entry name" value="DUF4430"/>
    <property type="match status" value="1"/>
</dbReference>
<name>A0A3N0ABG9_9ACTN</name>
<dbReference type="EMBL" id="SSTM01000003">
    <property type="protein sequence ID" value="TJW10818.1"/>
    <property type="molecule type" value="Genomic_DNA"/>
</dbReference>
<evidence type="ECO:0000256" key="1">
    <source>
        <dbReference type="SAM" id="MobiDB-lite"/>
    </source>
</evidence>
<evidence type="ECO:0000256" key="2">
    <source>
        <dbReference type="SAM" id="SignalP"/>
    </source>
</evidence>
<evidence type="ECO:0000313" key="6">
    <source>
        <dbReference type="Proteomes" id="UP000309454"/>
    </source>
</evidence>
<dbReference type="OrthoDB" id="9004184at2"/>
<feature type="chain" id="PRO_5038234098" evidence="2">
    <location>
        <begin position="28"/>
        <end position="171"/>
    </location>
</feature>
<evidence type="ECO:0000313" key="5">
    <source>
        <dbReference type="EMBL" id="TJW10818.1"/>
    </source>
</evidence>
<dbReference type="AlphaFoldDB" id="A0A3N0ABG9"/>
<feature type="domain" description="Transcobalamin-like C-terminal" evidence="3">
    <location>
        <begin position="101"/>
        <end position="169"/>
    </location>
</feature>
<dbReference type="PROSITE" id="PS51257">
    <property type="entry name" value="PROKAR_LIPOPROTEIN"/>
    <property type="match status" value="1"/>
</dbReference>
<comment type="caution">
    <text evidence="5">The sequence shown here is derived from an EMBL/GenBank/DDBJ whole genome shotgun (WGS) entry which is preliminary data.</text>
</comment>
<evidence type="ECO:0000259" key="3">
    <source>
        <dbReference type="Pfam" id="PF14478"/>
    </source>
</evidence>
<feature type="signal peptide" evidence="2">
    <location>
        <begin position="1"/>
        <end position="27"/>
    </location>
</feature>
<evidence type="ECO:0000313" key="4">
    <source>
        <dbReference type="EMBL" id="MBB3171353.1"/>
    </source>
</evidence>
<dbReference type="Gene3D" id="2.170.130.30">
    <property type="match status" value="1"/>
</dbReference>
<feature type="region of interest" description="Disordered" evidence="1">
    <location>
        <begin position="37"/>
        <end position="71"/>
    </location>
</feature>
<reference evidence="4 7" key="2">
    <citation type="submission" date="2020-08" db="EMBL/GenBank/DDBJ databases">
        <title>Sequencing the genomes of 1000 actinobacteria strains.</title>
        <authorList>
            <person name="Klenk H.-P."/>
        </authorList>
    </citation>
    <scope>NUCLEOTIDE SEQUENCE [LARGE SCALE GENOMIC DNA]</scope>
    <source>
        <strain evidence="4 7">DSM 22242</strain>
    </source>
</reference>
<keyword evidence="6" id="KW-1185">Reference proteome</keyword>
<dbReference type="EMBL" id="JACHYA010000003">
    <property type="protein sequence ID" value="MBB3171353.1"/>
    <property type="molecule type" value="Genomic_DNA"/>
</dbReference>
<dbReference type="Proteomes" id="UP000530850">
    <property type="component" value="Unassembled WGS sequence"/>
</dbReference>
<dbReference type="InterPro" id="IPR027954">
    <property type="entry name" value="Transcobalamin-like_C"/>
</dbReference>
<organism evidence="5 6">
    <name type="scientific">Parvibacter caecicola</name>
    <dbReference type="NCBI Taxonomy" id="747645"/>
    <lineage>
        <taxon>Bacteria</taxon>
        <taxon>Bacillati</taxon>
        <taxon>Actinomycetota</taxon>
        <taxon>Coriobacteriia</taxon>
        <taxon>Coriobacteriales</taxon>
        <taxon>Coriobacteriaceae</taxon>
        <taxon>Parvibacter</taxon>
    </lineage>
</organism>
<gene>
    <name evidence="5" type="ORF">E5982_05980</name>
    <name evidence="4" type="ORF">FHR31_001171</name>
</gene>
<reference evidence="5 6" key="1">
    <citation type="submission" date="2019-04" db="EMBL/GenBank/DDBJ databases">
        <title>Microbes associate with the intestines of laboratory mice.</title>
        <authorList>
            <person name="Navarre W."/>
            <person name="Wong E."/>
            <person name="Huang K.C."/>
            <person name="Tropini C."/>
            <person name="Ng K."/>
            <person name="Yu B."/>
        </authorList>
    </citation>
    <scope>NUCLEOTIDE SEQUENCE [LARGE SCALE GENOMIC DNA]</scope>
    <source>
        <strain evidence="5 6">NM48_B13</strain>
    </source>
</reference>
<sequence>MLKASEMKKRCPRAMAWALLLALALTAAPLLGGCSGEPASTDGSGAPAAQPAEQAAGPQEPGEADDSAVTGADKITVSVEVMSATDEGAALYSEEMAVDQGTSALGALKITGLQVSVEESDYGPFVTAIGSTANEGSSGWTYTVNGESPTVAADQTELQAGDKLVWEYVTF</sequence>
<protein>
    <submittedName>
        <fullName evidence="5">DUF4430 domain-containing protein</fullName>
    </submittedName>
</protein>
<keyword evidence="2" id="KW-0732">Signal</keyword>
<dbReference type="RefSeq" id="WP_123184876.1">
    <property type="nucleotide sequence ID" value="NZ_CANPEU010000039.1"/>
</dbReference>
<evidence type="ECO:0000313" key="7">
    <source>
        <dbReference type="Proteomes" id="UP000530850"/>
    </source>
</evidence>
<proteinExistence type="predicted"/>
<dbReference type="Proteomes" id="UP000309454">
    <property type="component" value="Unassembled WGS sequence"/>
</dbReference>
<dbReference type="GeneID" id="93356177"/>
<feature type="compositionally biased region" description="Low complexity" evidence="1">
    <location>
        <begin position="45"/>
        <end position="61"/>
    </location>
</feature>